<dbReference type="AlphaFoldDB" id="A0A0N5CUH4"/>
<evidence type="ECO:0000313" key="1">
    <source>
        <dbReference type="EMBL" id="VDN00937.1"/>
    </source>
</evidence>
<dbReference type="OMA" id="EPKYQKE"/>
<dbReference type="WBParaSite" id="TCLT_0000391701-mRNA-1">
    <property type="protein sequence ID" value="TCLT_0000391701-mRNA-1"/>
    <property type="gene ID" value="TCLT_0000391701"/>
</dbReference>
<reference evidence="1 2" key="2">
    <citation type="submission" date="2018-11" db="EMBL/GenBank/DDBJ databases">
        <authorList>
            <consortium name="Pathogen Informatics"/>
        </authorList>
    </citation>
    <scope>NUCLEOTIDE SEQUENCE [LARGE SCALE GENOMIC DNA]</scope>
</reference>
<keyword evidence="2" id="KW-1185">Reference proteome</keyword>
<organism evidence="3">
    <name type="scientific">Thelazia callipaeda</name>
    <name type="common">Oriental eyeworm</name>
    <name type="synonym">Parasitic nematode</name>
    <dbReference type="NCBI Taxonomy" id="103827"/>
    <lineage>
        <taxon>Eukaryota</taxon>
        <taxon>Metazoa</taxon>
        <taxon>Ecdysozoa</taxon>
        <taxon>Nematoda</taxon>
        <taxon>Chromadorea</taxon>
        <taxon>Rhabditida</taxon>
        <taxon>Spirurina</taxon>
        <taxon>Spiruromorpha</taxon>
        <taxon>Thelazioidea</taxon>
        <taxon>Thelaziidae</taxon>
        <taxon>Thelazia</taxon>
    </lineage>
</organism>
<dbReference type="STRING" id="103827.A0A0N5CUH4"/>
<accession>A0A0N5CUH4</accession>
<dbReference type="Proteomes" id="UP000276776">
    <property type="component" value="Unassembled WGS sequence"/>
</dbReference>
<proteinExistence type="predicted"/>
<evidence type="ECO:0000313" key="2">
    <source>
        <dbReference type="Proteomes" id="UP000276776"/>
    </source>
</evidence>
<evidence type="ECO:0000313" key="3">
    <source>
        <dbReference type="WBParaSite" id="TCLT_0000391701-mRNA-1"/>
    </source>
</evidence>
<reference evidence="3" key="1">
    <citation type="submission" date="2017-02" db="UniProtKB">
        <authorList>
            <consortium name="WormBaseParasite"/>
        </authorList>
    </citation>
    <scope>IDENTIFICATION</scope>
</reference>
<gene>
    <name evidence="1" type="ORF">TCLT_LOCUS3906</name>
</gene>
<sequence length="152" mass="17343">MTSISTVVENVQLVGEQIFDHIDLIRKETNKFLDNFERNERHKEFDGIIRASHSLVEAANSPLQIVLAKDDLRRLNDQIKKTTAALSQSMLVSYQKEHDDYLEAIRNNQKQQKEIVESAIKLQQQALKLGNVNSDDILTSPDISNTIEVDLN</sequence>
<protein>
    <submittedName>
        <fullName evidence="3">Biogenesis of lysosome-related organelles complex 1 subunit 5</fullName>
    </submittedName>
</protein>
<name>A0A0N5CUH4_THECL</name>
<dbReference type="EMBL" id="UYYF01004269">
    <property type="protein sequence ID" value="VDN00937.1"/>
    <property type="molecule type" value="Genomic_DNA"/>
</dbReference>
<dbReference type="OrthoDB" id="5788338at2759"/>